<dbReference type="SUPFAM" id="SSF53448">
    <property type="entry name" value="Nucleotide-diphospho-sugar transferases"/>
    <property type="match status" value="2"/>
</dbReference>
<dbReference type="InterPro" id="IPR029044">
    <property type="entry name" value="Nucleotide-diphossugar_trans"/>
</dbReference>
<dbReference type="Pfam" id="PF00535">
    <property type="entry name" value="Glycos_transf_2"/>
    <property type="match status" value="2"/>
</dbReference>
<reference evidence="2" key="1">
    <citation type="journal article" date="2018" name="Can. J. Microbiol.">
        <title>Genetic diversity of K-antigen gene clusters of E. coli and their molecular typing using a suspension array.</title>
        <authorList>
            <person name="Yang S."/>
            <person name="Xi D."/>
            <person name="Jing F."/>
            <person name="Kong D."/>
            <person name="Wu J."/>
            <person name="Feng L."/>
            <person name="Cao B."/>
            <person name="Wang L."/>
        </authorList>
    </citation>
    <scope>NUCLEOTIDE SEQUENCE</scope>
    <source>
        <strain evidence="2">K96</strain>
    </source>
</reference>
<evidence type="ECO:0000313" key="2">
    <source>
        <dbReference type="EMBL" id="AUT31311.1"/>
    </source>
</evidence>
<proteinExistence type="predicted"/>
<accession>A0A2K9RC50</accession>
<dbReference type="PANTHER" id="PTHR43685:SF2">
    <property type="entry name" value="GLYCOSYLTRANSFERASE 2-LIKE DOMAIN-CONTAINING PROTEIN"/>
    <property type="match status" value="1"/>
</dbReference>
<evidence type="ECO:0000259" key="1">
    <source>
        <dbReference type="Pfam" id="PF00535"/>
    </source>
</evidence>
<dbReference type="Gene3D" id="3.90.550.10">
    <property type="entry name" value="Spore Coat Polysaccharide Biosynthesis Protein SpsA, Chain A"/>
    <property type="match status" value="2"/>
</dbReference>
<dbReference type="InterPro" id="IPR050834">
    <property type="entry name" value="Glycosyltransf_2"/>
</dbReference>
<dbReference type="GO" id="GO:0016740">
    <property type="term" value="F:transferase activity"/>
    <property type="evidence" value="ECO:0007669"/>
    <property type="project" value="UniProtKB-KW"/>
</dbReference>
<gene>
    <name evidence="2" type="primary">wcaA</name>
</gene>
<feature type="domain" description="Glycosyltransferase 2-like" evidence="1">
    <location>
        <begin position="231"/>
        <end position="359"/>
    </location>
</feature>
<dbReference type="PANTHER" id="PTHR43685">
    <property type="entry name" value="GLYCOSYLTRANSFERASE"/>
    <property type="match status" value="1"/>
</dbReference>
<dbReference type="InterPro" id="IPR001173">
    <property type="entry name" value="Glyco_trans_2-like"/>
</dbReference>
<dbReference type="EMBL" id="MG736915">
    <property type="protein sequence ID" value="AUT31311.1"/>
    <property type="molecule type" value="Genomic_DNA"/>
</dbReference>
<dbReference type="AlphaFoldDB" id="A0A2K9RC50"/>
<sequence>MKAERSSLRDQEMHNFDAQWYLNNYKDVELSGMDPYQHYQKIGKLIGRHPMPPNKIVTNKAQIVKSAAKPASIANKAICGDFNLKAGGSSELYGWLAEIGDCAPREALISIDGKQYKVLADVKREDLARNKINNGQHGFRWRLPAEFVDGKPHQLELIDAKTGQLLKQVTTSWMYNRKFTCFDEFLAESMLNPMIYAPYREEDKRCFAMMENIRRLLVDYTQKNNLDTLVSVIMPVYNREDTITAAISSVLAQTYPYFELIIVDDGSMDGTINIVEEIVDERVRLIRGPGRSGVSEARNIGLRAAKGELIAYLDSDNTWKPEYLSAMVAALHKSPNAHAAYSGQYLYRGTHPEPFAIRFASFNKGLLENRNYIDLNCFMHNKQVFKKTGMFDTKLKRFVDWDLILKISSEFTIVSVPVLLSNYFYERAENAITNDHSLNGFIDIVREQHNTREFIKGRALLRYGQCEPVKHRLPKPKLEHHVTIIIPNYESLDDIQDCLSSIRNYYDSKQVDIIVVDNASAETVRTYLRELAVKEFDITYIENDFNAGFTYAVNQGIKAAKTGSDIVLLNNDALLTRTALVAMQQQAYQDLNIGLVVPRQVLFANTKTITTHVPFANPDIDCDVNLSQHHKNIIRVPWLHDGEQVELNFAPFFCVYMRREIVDKIGGLDAEFGRHYRSDRIMCDYLRHLLGMTILYTSQAVVYHKLQKATDGMRKSTKKSVEFELMFKKNQWSTDDISRLGFSMASWDI</sequence>
<organism evidence="2">
    <name type="scientific">Escherichia coli</name>
    <dbReference type="NCBI Taxonomy" id="562"/>
    <lineage>
        <taxon>Bacteria</taxon>
        <taxon>Pseudomonadati</taxon>
        <taxon>Pseudomonadota</taxon>
        <taxon>Gammaproteobacteria</taxon>
        <taxon>Enterobacterales</taxon>
        <taxon>Enterobacteriaceae</taxon>
        <taxon>Escherichia</taxon>
    </lineage>
</organism>
<protein>
    <submittedName>
        <fullName evidence="2">Putative colanic acid biosynthesis glycosyl transferase WcaA</fullName>
    </submittedName>
</protein>
<keyword evidence="2" id="KW-0808">Transferase</keyword>
<feature type="domain" description="Glycosyltransferase 2-like" evidence="1">
    <location>
        <begin position="483"/>
        <end position="665"/>
    </location>
</feature>
<name>A0A2K9RC50_ECOLX</name>